<dbReference type="EMBL" id="VDGT01000017">
    <property type="protein sequence ID" value="TNM27433.1"/>
    <property type="molecule type" value="Genomic_DNA"/>
</dbReference>
<reference evidence="4 5" key="1">
    <citation type="submission" date="2019-06" db="EMBL/GenBank/DDBJ databases">
        <title>Draft genome of Streptomyces sedi sp. JCM16909.</title>
        <authorList>
            <person name="Klykleung N."/>
            <person name="Tanasupawat S."/>
            <person name="Kudo T."/>
            <person name="Yuki M."/>
            <person name="Ohkuma M."/>
        </authorList>
    </citation>
    <scope>NUCLEOTIDE SEQUENCE [LARGE SCALE GENOMIC DNA]</scope>
    <source>
        <strain evidence="4 5">JCM 16909</strain>
    </source>
</reference>
<dbReference type="InterPro" id="IPR020845">
    <property type="entry name" value="AMP-binding_CS"/>
</dbReference>
<dbReference type="GO" id="GO:0044550">
    <property type="term" value="P:secondary metabolite biosynthetic process"/>
    <property type="evidence" value="ECO:0007669"/>
    <property type="project" value="TreeGrafter"/>
</dbReference>
<dbReference type="PANTHER" id="PTHR45527">
    <property type="entry name" value="NONRIBOSOMAL PEPTIDE SYNTHETASE"/>
    <property type="match status" value="1"/>
</dbReference>
<dbReference type="InterPro" id="IPR025110">
    <property type="entry name" value="AMP-bd_C"/>
</dbReference>
<dbReference type="AlphaFoldDB" id="A0A5C4UVY5"/>
<dbReference type="Pfam" id="PF00501">
    <property type="entry name" value="AMP-binding"/>
    <property type="match status" value="1"/>
</dbReference>
<evidence type="ECO:0000313" key="5">
    <source>
        <dbReference type="Proteomes" id="UP000311713"/>
    </source>
</evidence>
<comment type="caution">
    <text evidence="4">The sequence shown here is derived from an EMBL/GenBank/DDBJ whole genome shotgun (WGS) entry which is preliminary data.</text>
</comment>
<dbReference type="RefSeq" id="WP_139647482.1">
    <property type="nucleotide sequence ID" value="NZ_BAAAZS010000053.1"/>
</dbReference>
<dbReference type="Gene3D" id="3.30.300.30">
    <property type="match status" value="1"/>
</dbReference>
<dbReference type="InterPro" id="IPR020459">
    <property type="entry name" value="AMP-binding"/>
</dbReference>
<feature type="domain" description="AMP-dependent synthetase/ligase" evidence="2">
    <location>
        <begin position="10"/>
        <end position="357"/>
    </location>
</feature>
<keyword evidence="5" id="KW-1185">Reference proteome</keyword>
<feature type="region of interest" description="Disordered" evidence="1">
    <location>
        <begin position="471"/>
        <end position="500"/>
    </location>
</feature>
<organism evidence="4 5">
    <name type="scientific">Streptomyces sedi</name>
    <dbReference type="NCBI Taxonomy" id="555059"/>
    <lineage>
        <taxon>Bacteria</taxon>
        <taxon>Bacillati</taxon>
        <taxon>Actinomycetota</taxon>
        <taxon>Actinomycetes</taxon>
        <taxon>Kitasatosporales</taxon>
        <taxon>Streptomycetaceae</taxon>
        <taxon>Streptomyces</taxon>
    </lineage>
</organism>
<dbReference type="CDD" id="cd05930">
    <property type="entry name" value="A_NRPS"/>
    <property type="match status" value="1"/>
</dbReference>
<feature type="compositionally biased region" description="Polar residues" evidence="1">
    <location>
        <begin position="485"/>
        <end position="500"/>
    </location>
</feature>
<dbReference type="PANTHER" id="PTHR45527:SF1">
    <property type="entry name" value="FATTY ACID SYNTHASE"/>
    <property type="match status" value="1"/>
</dbReference>
<gene>
    <name evidence="4" type="ORF">FH715_20455</name>
</gene>
<dbReference type="GO" id="GO:0005737">
    <property type="term" value="C:cytoplasm"/>
    <property type="evidence" value="ECO:0007669"/>
    <property type="project" value="TreeGrafter"/>
</dbReference>
<name>A0A5C4UVY5_9ACTN</name>
<accession>A0A5C4UVY5</accession>
<dbReference type="GO" id="GO:0043041">
    <property type="term" value="P:amino acid activation for nonribosomal peptide biosynthetic process"/>
    <property type="evidence" value="ECO:0007669"/>
    <property type="project" value="TreeGrafter"/>
</dbReference>
<dbReference type="Gene3D" id="3.40.50.12780">
    <property type="entry name" value="N-terminal domain of ligase-like"/>
    <property type="match status" value="1"/>
</dbReference>
<dbReference type="GO" id="GO:0031177">
    <property type="term" value="F:phosphopantetheine binding"/>
    <property type="evidence" value="ECO:0007669"/>
    <property type="project" value="TreeGrafter"/>
</dbReference>
<protein>
    <submittedName>
        <fullName evidence="4">Amino acid adenylation domain-containing protein</fullName>
    </submittedName>
</protein>
<dbReference type="PRINTS" id="PR00154">
    <property type="entry name" value="AMPBINDING"/>
</dbReference>
<evidence type="ECO:0000259" key="2">
    <source>
        <dbReference type="Pfam" id="PF00501"/>
    </source>
</evidence>
<dbReference type="InterPro" id="IPR000873">
    <property type="entry name" value="AMP-dep_synth/lig_dom"/>
</dbReference>
<dbReference type="PROSITE" id="PS00455">
    <property type="entry name" value="AMP_BINDING"/>
    <property type="match status" value="1"/>
</dbReference>
<dbReference type="NCBIfam" id="TIGR01733">
    <property type="entry name" value="AA-adenyl-dom"/>
    <property type="match status" value="1"/>
</dbReference>
<dbReference type="InterPro" id="IPR042099">
    <property type="entry name" value="ANL_N_sf"/>
</dbReference>
<dbReference type="InterPro" id="IPR045851">
    <property type="entry name" value="AMP-bd_C_sf"/>
</dbReference>
<evidence type="ECO:0000313" key="4">
    <source>
        <dbReference type="EMBL" id="TNM27433.1"/>
    </source>
</evidence>
<evidence type="ECO:0000259" key="3">
    <source>
        <dbReference type="Pfam" id="PF13193"/>
    </source>
</evidence>
<dbReference type="Proteomes" id="UP000311713">
    <property type="component" value="Unassembled WGS sequence"/>
</dbReference>
<dbReference type="SUPFAM" id="SSF56801">
    <property type="entry name" value="Acetyl-CoA synthetase-like"/>
    <property type="match status" value="1"/>
</dbReference>
<evidence type="ECO:0000256" key="1">
    <source>
        <dbReference type="SAM" id="MobiDB-lite"/>
    </source>
</evidence>
<feature type="domain" description="AMP-binding enzyme C-terminal" evidence="3">
    <location>
        <begin position="401"/>
        <end position="475"/>
    </location>
</feature>
<dbReference type="Pfam" id="PF13193">
    <property type="entry name" value="AMP-binding_C"/>
    <property type="match status" value="1"/>
</dbReference>
<proteinExistence type="predicted"/>
<dbReference type="OrthoDB" id="2472181at2"/>
<dbReference type="InterPro" id="IPR010071">
    <property type="entry name" value="AA_adenyl_dom"/>
</dbReference>
<sequence length="500" mass="54294">MTLHQYVIDAAATAPEHLAVAGPSGAYTYGELDRRANALAARLRDLGVEPGDRVVVWAEKSPETVAATQAALRLGAAYVPADRNVPRQRVATMARDCRARAVVTDAQPTSQLAQDLPGVPVQDLHEELAPPPSPVNEAVDIGDLAYILYTSGSTGSPKGVCISHRNARAFVDWAVAELGATPEDRFANHAPLTFDLSVLDLYAAFASGASVHVVPHELAYAPIQLVEFLYQERISVWYSVPSALALMMRAGGMLDRPAPESLRAVLFAGEPFAIDQVRQLAGWTRARLLNLYGPTETNVCTFHEVEPRDLRRDRPVPIGRACSGDLVWARRSDGAVAEVGDEGELLVKGPTVMLGYWGQPAHRGPYHTGDLVRVLPDGRFEYIGRRDHMVKVRGHRVELGEVEAALSAHPDVAEAVAVVVGHGMDARLVAFVLPRAGREPGVLGLKRHSAERLPRYMVVDEVHRVAQLPRTRNGKVDRGALTARVTRSTRPVENSASTRD</sequence>